<dbReference type="SMART" id="SM00642">
    <property type="entry name" value="Aamy"/>
    <property type="match status" value="1"/>
</dbReference>
<dbReference type="InterPro" id="IPR012767">
    <property type="entry name" value="Trehalose_TreY"/>
</dbReference>
<dbReference type="Proteomes" id="UP000444960">
    <property type="component" value="Unassembled WGS sequence"/>
</dbReference>
<dbReference type="SUPFAM" id="SSF51445">
    <property type="entry name" value="(Trans)glycosidases"/>
    <property type="match status" value="1"/>
</dbReference>
<dbReference type="AlphaFoldDB" id="A0A7I9VDL1"/>
<organism evidence="2 3">
    <name type="scientific">Gordonia spumicola</name>
    <dbReference type="NCBI Taxonomy" id="589161"/>
    <lineage>
        <taxon>Bacteria</taxon>
        <taxon>Bacillati</taxon>
        <taxon>Actinomycetota</taxon>
        <taxon>Actinomycetes</taxon>
        <taxon>Mycobacteriales</taxon>
        <taxon>Gordoniaceae</taxon>
        <taxon>Gordonia</taxon>
    </lineage>
</organism>
<dbReference type="GO" id="GO:0047470">
    <property type="term" value="F:(1,4)-alpha-D-glucan 1-alpha-D-glucosylmutase activity"/>
    <property type="evidence" value="ECO:0007669"/>
    <property type="project" value="TreeGrafter"/>
</dbReference>
<feature type="domain" description="Glycosyl hydrolase family 13 catalytic" evidence="1">
    <location>
        <begin position="2"/>
        <end position="659"/>
    </location>
</feature>
<comment type="caution">
    <text evidence="2">The sequence shown here is derived from an EMBL/GenBank/DDBJ whole genome shotgun (WGS) entry which is preliminary data.</text>
</comment>
<dbReference type="InterPro" id="IPR006047">
    <property type="entry name" value="GH13_cat_dom"/>
</dbReference>
<dbReference type="Gene3D" id="1.10.150.200">
    <property type="entry name" value="Maltooligosyl trehalose synthase, domain 3"/>
    <property type="match status" value="1"/>
</dbReference>
<name>A0A7I9VDL1_9ACTN</name>
<dbReference type="GO" id="GO:0030980">
    <property type="term" value="P:alpha-glucan catabolic process"/>
    <property type="evidence" value="ECO:0007669"/>
    <property type="project" value="TreeGrafter"/>
</dbReference>
<reference evidence="3" key="1">
    <citation type="submission" date="2019-06" db="EMBL/GenBank/DDBJ databases">
        <title>Gordonia isolated from sludge of a wastewater treatment plant.</title>
        <authorList>
            <person name="Tamura T."/>
            <person name="Aoyama K."/>
            <person name="Kang Y."/>
            <person name="Saito S."/>
            <person name="Akiyama N."/>
            <person name="Yazawa K."/>
            <person name="Gonoi T."/>
            <person name="Mikami Y."/>
        </authorList>
    </citation>
    <scope>NUCLEOTIDE SEQUENCE [LARGE SCALE GENOMIC DNA]</scope>
    <source>
        <strain evidence="3">NBRC 107696</strain>
    </source>
</reference>
<protein>
    <submittedName>
        <fullName evidence="2">Putative maltooligosyl trehalose synthase</fullName>
    </submittedName>
</protein>
<dbReference type="Gene3D" id="3.20.20.80">
    <property type="entry name" value="Glycosidases"/>
    <property type="match status" value="2"/>
</dbReference>
<dbReference type="EMBL" id="BJOV01000005">
    <property type="protein sequence ID" value="GEE03302.1"/>
    <property type="molecule type" value="Genomic_DNA"/>
</dbReference>
<dbReference type="Pfam" id="PF00128">
    <property type="entry name" value="Alpha-amylase"/>
    <property type="match status" value="1"/>
</dbReference>
<proteinExistence type="predicted"/>
<gene>
    <name evidence="2" type="primary">treY</name>
    <name evidence="2" type="ORF">nbrc107696_37480</name>
</gene>
<evidence type="ECO:0000313" key="3">
    <source>
        <dbReference type="Proteomes" id="UP000444960"/>
    </source>
</evidence>
<sequence length="757" mass="82738">MQLTPDFAFAEVVGILDHLVDLGVSHLYLSPILEAMPGSTHGYDWSPPCRVSTGLGGLDGYRLLRAHARAVGIGIILDIVPNHVGVADARHNPWWADVLRNGADSAYAHYFDLDLHFGDGALCLPWLDADGDLSSLRLDDDGNLVLHERVLSTAEGTSHAGDDPAVVLGRQRYRLVPFTSMQIGYRRFLAVNDLAALRQEADDVFDATHAWLADLVADDLVDGVRVDHLDGLTDPIGYCRRLRAVIGERLLYVEKGLSVGERLDPALVVDGTTGYDALRVIEGAYTAASGTIELSETYQRITGVSGDGDELTARANDLRHVTLIDLFSDRVRRTTELFAAAAPDVPVHNLQQAVTTFICDDRLARPDYPALVDDVVAAIGRLRADNPSMSGALDVVADAFVHRDRAPEAIARLSEAIVAVTAKAFEDIGYHRTSRLVSTNELGCTPAVPSVNRTEFHTMFADRDAHWPRSLNALSTHDTKRSEDVRARIAVIAQTPQRWSVLVLTLWGVVPPPDDRTAYFLLQNVIGVWPQGSAPDDELRERLAGYARKVMREAGRISSWSTVDEAAESSIIDWLETLYVGLPADLIGAFVDVIADAGHDEAIARKVLSLTLPGVGDLYQGTQWWTDSLTDPDNRRPVRYTQPTDHPKLDAVRTALAVRRRSPEAFGSRGGYTDIRTKGANSTHVIAFSRDVDGEARAVVVAVRLAHTFRTHAAREDAVVPLPPGLWRDAVTGRDHEGRVTSAEILGDAPYALLELL</sequence>
<accession>A0A7I9VDL1</accession>
<evidence type="ECO:0000313" key="2">
    <source>
        <dbReference type="EMBL" id="GEE03302.1"/>
    </source>
</evidence>
<dbReference type="Gene3D" id="1.10.10.470">
    <property type="entry name" value="Maltooligosyl trehalose synthase, domain 4"/>
    <property type="match status" value="1"/>
</dbReference>
<dbReference type="InterPro" id="IPR017853">
    <property type="entry name" value="GH"/>
</dbReference>
<dbReference type="NCBIfam" id="TIGR02401">
    <property type="entry name" value="trehalose_TreY"/>
    <property type="match status" value="1"/>
</dbReference>
<dbReference type="PANTHER" id="PTHR10357:SF216">
    <property type="entry name" value="MALTOOLIGOSYL TREHALOSE SYNTHASE-RELATED"/>
    <property type="match status" value="1"/>
</dbReference>
<dbReference type="Gene3D" id="3.30.1590.10">
    <property type="entry name" value="Maltooligosyl trehalose synthase, domain 2"/>
    <property type="match status" value="1"/>
</dbReference>
<dbReference type="PANTHER" id="PTHR10357">
    <property type="entry name" value="ALPHA-AMYLASE FAMILY MEMBER"/>
    <property type="match status" value="1"/>
</dbReference>
<dbReference type="GO" id="GO:0005992">
    <property type="term" value="P:trehalose biosynthetic process"/>
    <property type="evidence" value="ECO:0007669"/>
    <property type="project" value="TreeGrafter"/>
</dbReference>
<evidence type="ECO:0000259" key="1">
    <source>
        <dbReference type="SMART" id="SM00642"/>
    </source>
</evidence>
<dbReference type="InterPro" id="IPR013797">
    <property type="entry name" value="Maltooligo_trehalose_synth_4"/>
</dbReference>
<keyword evidence="3" id="KW-1185">Reference proteome</keyword>